<dbReference type="PANTHER" id="PTHR43265:SF1">
    <property type="entry name" value="ESTERASE ESTD"/>
    <property type="match status" value="1"/>
</dbReference>
<dbReference type="InterPro" id="IPR053145">
    <property type="entry name" value="AB_hydrolase_Est10"/>
</dbReference>
<evidence type="ECO:0000256" key="1">
    <source>
        <dbReference type="SAM" id="SignalP"/>
    </source>
</evidence>
<dbReference type="Pfam" id="PF12146">
    <property type="entry name" value="Hydrolase_4"/>
    <property type="match status" value="1"/>
</dbReference>
<dbReference type="Gene3D" id="3.40.50.1820">
    <property type="entry name" value="alpha/beta hydrolase"/>
    <property type="match status" value="1"/>
</dbReference>
<sequence length="322" mass="32978">MMSIIAPLAMLAAATVAAPAQMTVGEGTGTLHGTLLSPAKGGTGGPAVLILAGSGPTDRDGNSPLGVSAAPYRLLAEALSSAGIPALRADKRGIAASAAAMTSEDALRVQTYAADARSWAKALRERTGARCVWLLGHSEGTLHALIAAQESEGLCGLILVSPVGRPLGEILRAQFRSLPAFAPMLDEAMRILAELEAGRTVPGEGMNPALMSIFRPSVQPFLISMLAADPPALAAAYHGPILVVQGTTDLQTAVADAERLGQARGGIKVALIEGMNHVLKIAPADPATNLATYANPDLPLAPGLVDTIVDFIRANQGAEKAR</sequence>
<keyword evidence="1" id="KW-0732">Signal</keyword>
<comment type="caution">
    <text evidence="3">The sequence shown here is derived from an EMBL/GenBank/DDBJ whole genome shotgun (WGS) entry which is preliminary data.</text>
</comment>
<dbReference type="InterPro" id="IPR022742">
    <property type="entry name" value="Hydrolase_4"/>
</dbReference>
<dbReference type="RefSeq" id="WP_222988570.1">
    <property type="nucleotide sequence ID" value="NZ_JAINVV010000003.1"/>
</dbReference>
<dbReference type="EMBL" id="JAINVV010000003">
    <property type="protein sequence ID" value="MBY8821450.1"/>
    <property type="molecule type" value="Genomic_DNA"/>
</dbReference>
<evidence type="ECO:0000313" key="3">
    <source>
        <dbReference type="EMBL" id="MBY8821450.1"/>
    </source>
</evidence>
<feature type="signal peptide" evidence="1">
    <location>
        <begin position="1"/>
        <end position="17"/>
    </location>
</feature>
<dbReference type="PANTHER" id="PTHR43265">
    <property type="entry name" value="ESTERASE ESTD"/>
    <property type="match status" value="1"/>
</dbReference>
<dbReference type="InterPro" id="IPR029058">
    <property type="entry name" value="AB_hydrolase_fold"/>
</dbReference>
<reference evidence="3 4" key="1">
    <citation type="submission" date="2021-08" db="EMBL/GenBank/DDBJ databases">
        <authorList>
            <person name="Tuo L."/>
        </authorList>
    </citation>
    <scope>NUCLEOTIDE SEQUENCE [LARGE SCALE GENOMIC DNA]</scope>
    <source>
        <strain evidence="3 4">JCM 31229</strain>
    </source>
</reference>
<organism evidence="3 4">
    <name type="scientific">Sphingomonas colocasiae</name>
    <dbReference type="NCBI Taxonomy" id="1848973"/>
    <lineage>
        <taxon>Bacteria</taxon>
        <taxon>Pseudomonadati</taxon>
        <taxon>Pseudomonadota</taxon>
        <taxon>Alphaproteobacteria</taxon>
        <taxon>Sphingomonadales</taxon>
        <taxon>Sphingomonadaceae</taxon>
        <taxon>Sphingomonas</taxon>
    </lineage>
</organism>
<accession>A0ABS7PJH9</accession>
<dbReference type="Proteomes" id="UP000706039">
    <property type="component" value="Unassembled WGS sequence"/>
</dbReference>
<evidence type="ECO:0000259" key="2">
    <source>
        <dbReference type="Pfam" id="PF12146"/>
    </source>
</evidence>
<feature type="chain" id="PRO_5045993930" evidence="1">
    <location>
        <begin position="18"/>
        <end position="322"/>
    </location>
</feature>
<evidence type="ECO:0000313" key="4">
    <source>
        <dbReference type="Proteomes" id="UP000706039"/>
    </source>
</evidence>
<protein>
    <submittedName>
        <fullName evidence="3">Lysophospholipase</fullName>
    </submittedName>
</protein>
<gene>
    <name evidence="3" type="ORF">K7G82_04050</name>
</gene>
<keyword evidence="4" id="KW-1185">Reference proteome</keyword>
<feature type="domain" description="Serine aminopeptidase S33" evidence="2">
    <location>
        <begin position="70"/>
        <end position="277"/>
    </location>
</feature>
<proteinExistence type="predicted"/>
<dbReference type="SUPFAM" id="SSF53474">
    <property type="entry name" value="alpha/beta-Hydrolases"/>
    <property type="match status" value="1"/>
</dbReference>
<name>A0ABS7PJH9_9SPHN</name>